<evidence type="ECO:0000256" key="5">
    <source>
        <dbReference type="ARBA" id="ARBA00022884"/>
    </source>
</evidence>
<keyword evidence="5 8" id="KW-0694">RNA-binding</keyword>
<sequence>MLVDTDAFLVELNNMFAKSKLEGSHSVTITLKHYDGRTKPHSRDPKKEAENEADYKDLCMFRARFGNKKISCVVPAKEVNKFQSAFSTVLSNMDNLKKQEKKKKAS</sequence>
<dbReference type="Gene3D" id="3.30.720.10">
    <property type="entry name" value="Signal recognition particle alu RNA binding heterodimer, srp9/1"/>
    <property type="match status" value="1"/>
</dbReference>
<comment type="similarity">
    <text evidence="2 8">Belongs to the SRP14 family.</text>
</comment>
<reference evidence="11" key="1">
    <citation type="submission" date="2016-11" db="UniProtKB">
        <authorList>
            <consortium name="WormBaseParasite"/>
        </authorList>
    </citation>
    <scope>IDENTIFICATION</scope>
</reference>
<dbReference type="GO" id="GO:0005786">
    <property type="term" value="C:signal recognition particle, endoplasmic reticulum targeting"/>
    <property type="evidence" value="ECO:0007669"/>
    <property type="project" value="UniProtKB-UniRule"/>
</dbReference>
<keyword evidence="4 8" id="KW-0963">Cytoplasm</keyword>
<dbReference type="InterPro" id="IPR003210">
    <property type="entry name" value="Signal_recog_particle_SRP14"/>
</dbReference>
<dbReference type="Proteomes" id="UP000095287">
    <property type="component" value="Unplaced"/>
</dbReference>
<comment type="subcellular location">
    <subcellularLocation>
        <location evidence="1 8">Cytoplasm</location>
    </subcellularLocation>
</comment>
<dbReference type="GO" id="GO:0008312">
    <property type="term" value="F:7S RNA binding"/>
    <property type="evidence" value="ECO:0007669"/>
    <property type="project" value="UniProtKB-UniRule"/>
</dbReference>
<evidence type="ECO:0000256" key="1">
    <source>
        <dbReference type="ARBA" id="ARBA00004496"/>
    </source>
</evidence>
<evidence type="ECO:0000313" key="10">
    <source>
        <dbReference type="Proteomes" id="UP000095287"/>
    </source>
</evidence>
<feature type="compositionally biased region" description="Basic and acidic residues" evidence="9">
    <location>
        <begin position="32"/>
        <end position="51"/>
    </location>
</feature>
<evidence type="ECO:0000256" key="4">
    <source>
        <dbReference type="ARBA" id="ARBA00022490"/>
    </source>
</evidence>
<evidence type="ECO:0000256" key="6">
    <source>
        <dbReference type="ARBA" id="ARBA00023135"/>
    </source>
</evidence>
<evidence type="ECO:0000313" key="11">
    <source>
        <dbReference type="WBParaSite" id="L893_g31519.t1"/>
    </source>
</evidence>
<comment type="function">
    <text evidence="8">Component of the signal recognition particle (SRP) complex, a ribonucleoprotein complex that mediates the cotranslational targeting of secretory and membrane proteins to the endoplasmic reticulum (ER). SRP9 together with SRP14 and the Alu portion of the SRP RNA, constitutes the elongation arrest domain of SRP. The complex of SRP9 and SRP14 is required for SRP RNA binding.</text>
</comment>
<dbReference type="AlphaFoldDB" id="A0A1I7ZZM3"/>
<feature type="region of interest" description="Disordered" evidence="9">
    <location>
        <begin position="30"/>
        <end position="51"/>
    </location>
</feature>
<protein>
    <recommendedName>
        <fullName evidence="3 8">Signal recognition particle 14 kDa protein</fullName>
        <shortName evidence="8">SRP14</shortName>
    </recommendedName>
</protein>
<keyword evidence="10" id="KW-1185">Reference proteome</keyword>
<keyword evidence="7 8" id="KW-0687">Ribonucleoprotein</keyword>
<organism evidence="10 11">
    <name type="scientific">Steinernema glaseri</name>
    <dbReference type="NCBI Taxonomy" id="37863"/>
    <lineage>
        <taxon>Eukaryota</taxon>
        <taxon>Metazoa</taxon>
        <taxon>Ecdysozoa</taxon>
        <taxon>Nematoda</taxon>
        <taxon>Chromadorea</taxon>
        <taxon>Rhabditida</taxon>
        <taxon>Tylenchina</taxon>
        <taxon>Panagrolaimomorpha</taxon>
        <taxon>Strongyloidoidea</taxon>
        <taxon>Steinernematidae</taxon>
        <taxon>Steinernema</taxon>
    </lineage>
</organism>
<dbReference type="GO" id="GO:0030942">
    <property type="term" value="F:endoplasmic reticulum signal peptide binding"/>
    <property type="evidence" value="ECO:0007669"/>
    <property type="project" value="UniProtKB-UniRule"/>
</dbReference>
<dbReference type="GO" id="GO:0006614">
    <property type="term" value="P:SRP-dependent cotranslational protein targeting to membrane"/>
    <property type="evidence" value="ECO:0007669"/>
    <property type="project" value="UniProtKB-UniRule"/>
</dbReference>
<accession>A0A1I7ZZM3</accession>
<name>A0A1I7ZZM3_9BILA</name>
<evidence type="ECO:0000256" key="3">
    <source>
        <dbReference type="ARBA" id="ARBA00017926"/>
    </source>
</evidence>
<dbReference type="Pfam" id="PF02290">
    <property type="entry name" value="SRP14"/>
    <property type="match status" value="1"/>
</dbReference>
<dbReference type="PANTHER" id="PTHR12013">
    <property type="entry name" value="SIGNAL RECOGNITION PARTICLE 14 KD PROTEIN"/>
    <property type="match status" value="1"/>
</dbReference>
<evidence type="ECO:0000256" key="8">
    <source>
        <dbReference type="RuleBase" id="RU368100"/>
    </source>
</evidence>
<comment type="subunit">
    <text evidence="8">Heterodimer with SRP9; binds RNA as heterodimer. Component of a signal recognition particle (SRP) complex that consists of a 7SL RNA molecule of 300 nucleotides and six protein subunits: SRP72, SRP68, SRP54, SRP19, SRP14 and SRP9.</text>
</comment>
<evidence type="ECO:0000256" key="9">
    <source>
        <dbReference type="SAM" id="MobiDB-lite"/>
    </source>
</evidence>
<proteinExistence type="inferred from homology"/>
<dbReference type="WBParaSite" id="L893_g31519.t1">
    <property type="protein sequence ID" value="L893_g31519.t1"/>
    <property type="gene ID" value="L893_g31519"/>
</dbReference>
<keyword evidence="6 8" id="KW-0733">Signal recognition particle</keyword>
<dbReference type="InterPro" id="IPR009018">
    <property type="entry name" value="Signal_recog_particle_SRP9/14"/>
</dbReference>
<evidence type="ECO:0000256" key="2">
    <source>
        <dbReference type="ARBA" id="ARBA00010349"/>
    </source>
</evidence>
<dbReference type="SUPFAM" id="SSF54762">
    <property type="entry name" value="Signal recognition particle alu RNA binding heterodimer, SRP9/14"/>
    <property type="match status" value="1"/>
</dbReference>
<evidence type="ECO:0000256" key="7">
    <source>
        <dbReference type="ARBA" id="ARBA00023274"/>
    </source>
</evidence>
<dbReference type="FunFam" id="3.30.720.10:FF:000003">
    <property type="entry name" value="Signal recognition particle 14"/>
    <property type="match status" value="1"/>
</dbReference>